<protein>
    <recommendedName>
        <fullName evidence="4">Tubulin like</fullName>
    </recommendedName>
</protein>
<gene>
    <name evidence="2" type="ORF">P245_05435</name>
</gene>
<evidence type="ECO:0000313" key="3">
    <source>
        <dbReference type="Proteomes" id="UP000029567"/>
    </source>
</evidence>
<dbReference type="InterPro" id="IPR036525">
    <property type="entry name" value="Tubulin/FtsZ_GTPase_sf"/>
</dbReference>
<proteinExistence type="predicted"/>
<dbReference type="SUPFAM" id="SSF52490">
    <property type="entry name" value="Tubulin nucleotide-binding domain-like"/>
    <property type="match status" value="1"/>
</dbReference>
<evidence type="ECO:0000313" key="2">
    <source>
        <dbReference type="EMBL" id="KGG96403.1"/>
    </source>
</evidence>
<dbReference type="Gene3D" id="3.40.50.1440">
    <property type="entry name" value="Tubulin/FtsZ, GTPase domain"/>
    <property type="match status" value="1"/>
</dbReference>
<evidence type="ECO:0000256" key="1">
    <source>
        <dbReference type="SAM" id="Coils"/>
    </source>
</evidence>
<feature type="coiled-coil region" evidence="1">
    <location>
        <begin position="500"/>
        <end position="534"/>
    </location>
</feature>
<name>A0A0E3BHW6_9BURK</name>
<dbReference type="EMBL" id="AWTN01000046">
    <property type="protein sequence ID" value="KGG96403.1"/>
    <property type="molecule type" value="Genomic_DNA"/>
</dbReference>
<comment type="caution">
    <text evidence="2">The sequence shown here is derived from an EMBL/GenBank/DDBJ whole genome shotgun (WGS) entry which is preliminary data.</text>
</comment>
<organism evidence="2 3">
    <name type="scientific">Comamonas thiooxydans</name>
    <dbReference type="NCBI Taxonomy" id="363952"/>
    <lineage>
        <taxon>Bacteria</taxon>
        <taxon>Pseudomonadati</taxon>
        <taxon>Pseudomonadota</taxon>
        <taxon>Betaproteobacteria</taxon>
        <taxon>Burkholderiales</taxon>
        <taxon>Comamonadaceae</taxon>
        <taxon>Comamonas</taxon>
    </lineage>
</organism>
<dbReference type="Proteomes" id="UP000029567">
    <property type="component" value="Unassembled WGS sequence"/>
</dbReference>
<accession>A0A0E3BHW6</accession>
<dbReference type="Pfam" id="PF13809">
    <property type="entry name" value="Tubulin_2"/>
    <property type="match status" value="1"/>
</dbReference>
<sequence>MSNNHLIVGLGGTGGKVVRALRKIVKTHTDENGVSPSEANFEYVYLDTSEGLLHETDQWTVLGQDCSLARAQIGIYTASGVRPILQDPDSYPGMKEWIEPRKVFDFIDSGTAGAAQKRKLGRLVFAQNARMISQLLEERLQSLESSSKTAQATIHVICGLAGGTGSGFVADTVAQLRRLRPNDADFRILVYALLPDEGSTWVKSVSGFGTYYANGYAAISELNAMAARRYHPVNVLDGSRMSASKYFNGCYLVNNINENRVRFGVQDDVPHIIAEFLYQKTLNKRWEALDRIEKGENDTNFIEMDDGQAARAKLFMSFGIKRVVVPEHEIKEYLAYGFAEQATRQLMFNNFRQGEGFADEPVYKDWGAEVRKPDARENLLISDAHLTLDRGILEDDAKAGWKLIDEYWPQVAATLEEQIKADKTIKEAEWIRSLRVRLSSVYDETFRRLGGVRKFYEIKSQARLEMARHIARQIERDFFSRWNIGELSLLQLRQYVDAILNDLTQRKKEFEDKAQTSLAAMQRLEEDLQRLVKDFNDVGTLGRLFTDKRDTRFAEAREKLQLLFSKNTWREGYMFGHRLIPLLLDELTVLRGKIDQIHVQLSEATDSIRTEQNNRLRTDKEEVCQTRIFEMNAVRDLLRRMTLDERGQIERTQRVRKAIVALAGVEVDSFEKLAARLNLNNLIATLSQQAGEITDAAHTELAQSSPVMHVNIIERLSRQYAVDSQPLNHFVADLYREAGNMVTFNKAEIERRVPGNESASAGLQQAICVMLPECEEQREFRHHLQKLFIDQKDAGASNAAVIEGPLSNEIVIIKVSSLMPARFVDAMSFLKSHYDGLCKIPDEQVLLHGEGDGSKLPPLFAPTGVQLQARRQRKPFLMLARLMGLLKSRENPTTGIPEWFIQTTDADGLICINVLDGGSSWEKVWENEQSPALQQSIEAAVKAGITRDFVHKDQKDELYQQFVKHVNARLEQANHNAEDAQYQELRAMIPQIKELAGIRAEATA</sequence>
<feature type="coiled-coil region" evidence="1">
    <location>
        <begin position="126"/>
        <end position="153"/>
    </location>
</feature>
<keyword evidence="1" id="KW-0175">Coiled coil</keyword>
<dbReference type="RefSeq" id="WP_034377950.1">
    <property type="nucleotide sequence ID" value="NZ_AWTN01000046.1"/>
</dbReference>
<evidence type="ECO:0008006" key="4">
    <source>
        <dbReference type="Google" id="ProtNLM"/>
    </source>
</evidence>
<dbReference type="InterPro" id="IPR025904">
    <property type="entry name" value="Tubulin-like"/>
</dbReference>
<dbReference type="AlphaFoldDB" id="A0A0E3BHW6"/>
<reference evidence="2 3" key="1">
    <citation type="submission" date="2013-09" db="EMBL/GenBank/DDBJ databases">
        <title>High correlation between genotypes and phenotypes of environmental bacteria Comamonas testosteroni strains.</title>
        <authorList>
            <person name="Liu L."/>
            <person name="Zhu W."/>
            <person name="Xia X."/>
            <person name="Xu B."/>
            <person name="Luo M."/>
            <person name="Wang G."/>
        </authorList>
    </citation>
    <scope>NUCLEOTIDE SEQUENCE [LARGE SCALE GENOMIC DNA]</scope>
    <source>
        <strain evidence="2 3">JL14</strain>
    </source>
</reference>